<dbReference type="Proteomes" id="UP000671862">
    <property type="component" value="Chromosome"/>
</dbReference>
<dbReference type="EMBL" id="CP071446">
    <property type="protein sequence ID" value="QTA38617.1"/>
    <property type="molecule type" value="Genomic_DNA"/>
</dbReference>
<evidence type="ECO:0000256" key="1">
    <source>
        <dbReference type="SAM" id="Phobius"/>
    </source>
</evidence>
<feature type="transmembrane region" description="Helical" evidence="1">
    <location>
        <begin position="36"/>
        <end position="54"/>
    </location>
</feature>
<evidence type="ECO:0000313" key="2">
    <source>
        <dbReference type="EMBL" id="QTA38617.1"/>
    </source>
</evidence>
<protein>
    <submittedName>
        <fullName evidence="2">Mpv17/PMP22 family protein</fullName>
    </submittedName>
</protein>
<gene>
    <name evidence="2" type="ORF">JYK00_03655</name>
</gene>
<dbReference type="RefSeq" id="WP_207567337.1">
    <property type="nucleotide sequence ID" value="NZ_CP071446.1"/>
</dbReference>
<organism evidence="2 3">
    <name type="scientific">Thermosipho ferrireducens</name>
    <dbReference type="NCBI Taxonomy" id="2571116"/>
    <lineage>
        <taxon>Bacteria</taxon>
        <taxon>Thermotogati</taxon>
        <taxon>Thermotogota</taxon>
        <taxon>Thermotogae</taxon>
        <taxon>Thermotogales</taxon>
        <taxon>Fervidobacteriaceae</taxon>
        <taxon>Thermosipho</taxon>
    </lineage>
</organism>
<evidence type="ECO:0000313" key="3">
    <source>
        <dbReference type="Proteomes" id="UP000671862"/>
    </source>
</evidence>
<sequence>MKKGDFLVIGFFIALISLFNYKPFHETFLFYSRTHPYFMGFIKVSILATIGELISLRIQKGKYTLPAGLSYKFIIWGFLGITFVAVFEIFSTGTYSLMEKKLLPSSSVVTINNILRSFFTSTLMNLIFAPTFMAFHRITDTFIELGNGKIKNIFSLKLSYVISKINWQEFVNFIILKTIPLFWIPAHTITFLLPVEYRVLMAAILSIVLGILLSFRKKLKTN</sequence>
<reference evidence="2 3" key="1">
    <citation type="submission" date="2021-03" db="EMBL/GenBank/DDBJ databases">
        <title>Thermosipho ferrireducens sp.nov., an anaerobic thermophilic iron-reducing bacterium isolated from a deep-sea hydrothermal sulfide deposits.</title>
        <authorList>
            <person name="Zeng X."/>
            <person name="Chen Y."/>
            <person name="Shao Z."/>
        </authorList>
    </citation>
    <scope>NUCLEOTIDE SEQUENCE [LARGE SCALE GENOMIC DNA]</scope>
    <source>
        <strain evidence="2 3">JL129W03</strain>
    </source>
</reference>
<keyword evidence="3" id="KW-1185">Reference proteome</keyword>
<feature type="transmembrane region" description="Helical" evidence="1">
    <location>
        <begin position="199"/>
        <end position="215"/>
    </location>
</feature>
<name>A0ABX7S7Q9_9BACT</name>
<keyword evidence="1" id="KW-1133">Transmembrane helix</keyword>
<feature type="transmembrane region" description="Helical" evidence="1">
    <location>
        <begin position="74"/>
        <end position="98"/>
    </location>
</feature>
<feature type="transmembrane region" description="Helical" evidence="1">
    <location>
        <begin position="170"/>
        <end position="193"/>
    </location>
</feature>
<feature type="transmembrane region" description="Helical" evidence="1">
    <location>
        <begin position="7"/>
        <end position="24"/>
    </location>
</feature>
<keyword evidence="1" id="KW-0472">Membrane</keyword>
<proteinExistence type="predicted"/>
<keyword evidence="1" id="KW-0812">Transmembrane</keyword>
<accession>A0ABX7S7Q9</accession>